<dbReference type="InterPro" id="IPR012677">
    <property type="entry name" value="Nucleotide-bd_a/b_plait_sf"/>
</dbReference>
<dbReference type="EMBL" id="UZAM01008462">
    <property type="protein sequence ID" value="VDP05080.1"/>
    <property type="molecule type" value="Genomic_DNA"/>
</dbReference>
<name>A0A183IM07_9BILA</name>
<sequence>MIQTSESHLWEVIEKITGQGTVERVKKLRDFAFVHFTTREAALQAKGVLDGKTDSGYRMVRNASGIKNMSLRSMGVNNSCGSRRSTEEMKFKDLSTVSVVPTAVQQPSGVLLVPSALAMPKTASLTLAASSLPTAPLVTPVVPPFATPASNMHVLYGFCQLLEDYCEQSNWGAPQYQLVTTLSKSSSGQDLPLYAYKLVIPSLIQSYGSFQANKLFIDAQEAKEFVAYVALLQLGIPFSTCAACFAKQLKISLSANSFIVQDLANVSSSPFPVLTMPALNASSPSSDSGVSASSVNGALLDGHQAVLCQEMASMQHPTTKCIPQAVSSSGLLHCAPPPFQQVVLQPQTEADPTEKVIRANDWIPSPTASSLTTCSAVFLNYG</sequence>
<evidence type="ECO:0000313" key="1">
    <source>
        <dbReference type="EMBL" id="VDP05080.1"/>
    </source>
</evidence>
<dbReference type="InterPro" id="IPR035979">
    <property type="entry name" value="RBD_domain_sf"/>
</dbReference>
<gene>
    <name evidence="1" type="ORF">SBAD_LOCUS4653</name>
</gene>
<reference evidence="1 2" key="2">
    <citation type="submission" date="2018-11" db="EMBL/GenBank/DDBJ databases">
        <authorList>
            <consortium name="Pathogen Informatics"/>
        </authorList>
    </citation>
    <scope>NUCLEOTIDE SEQUENCE [LARGE SCALE GENOMIC DNA]</scope>
</reference>
<evidence type="ECO:0000313" key="3">
    <source>
        <dbReference type="WBParaSite" id="SBAD_0000484901-mRNA-1"/>
    </source>
</evidence>
<organism evidence="3">
    <name type="scientific">Soboliphyme baturini</name>
    <dbReference type="NCBI Taxonomy" id="241478"/>
    <lineage>
        <taxon>Eukaryota</taxon>
        <taxon>Metazoa</taxon>
        <taxon>Ecdysozoa</taxon>
        <taxon>Nematoda</taxon>
        <taxon>Enoplea</taxon>
        <taxon>Dorylaimia</taxon>
        <taxon>Dioctophymatida</taxon>
        <taxon>Dioctophymatoidea</taxon>
        <taxon>Soboliphymatidae</taxon>
        <taxon>Soboliphyme</taxon>
    </lineage>
</organism>
<dbReference type="AlphaFoldDB" id="A0A183IM07"/>
<dbReference type="WBParaSite" id="SBAD_0000484901-mRNA-1">
    <property type="protein sequence ID" value="SBAD_0000484901-mRNA-1"/>
    <property type="gene ID" value="SBAD_0000484901"/>
</dbReference>
<dbReference type="SUPFAM" id="SSF54928">
    <property type="entry name" value="RNA-binding domain, RBD"/>
    <property type="match status" value="1"/>
</dbReference>
<keyword evidence="2" id="KW-1185">Reference proteome</keyword>
<reference evidence="3" key="1">
    <citation type="submission" date="2016-06" db="UniProtKB">
        <authorList>
            <consortium name="WormBaseParasite"/>
        </authorList>
    </citation>
    <scope>IDENTIFICATION</scope>
</reference>
<proteinExistence type="predicted"/>
<dbReference type="OrthoDB" id="3800936at2759"/>
<protein>
    <submittedName>
        <fullName evidence="3">RRM domain-containing protein</fullName>
    </submittedName>
</protein>
<dbReference type="Pfam" id="PF14709">
    <property type="entry name" value="DND1_DSRM"/>
    <property type="match status" value="1"/>
</dbReference>
<dbReference type="GO" id="GO:0003676">
    <property type="term" value="F:nucleic acid binding"/>
    <property type="evidence" value="ECO:0007669"/>
    <property type="project" value="InterPro"/>
</dbReference>
<accession>A0A183IM07</accession>
<dbReference type="Gene3D" id="3.30.70.330">
    <property type="match status" value="1"/>
</dbReference>
<evidence type="ECO:0000313" key="2">
    <source>
        <dbReference type="Proteomes" id="UP000270296"/>
    </source>
</evidence>
<dbReference type="Proteomes" id="UP000270296">
    <property type="component" value="Unassembled WGS sequence"/>
</dbReference>